<dbReference type="FunFam" id="3.20.20.100:FF:000002">
    <property type="entry name" value="2,5-diketo-D-gluconic acid reductase A"/>
    <property type="match status" value="1"/>
</dbReference>
<feature type="active site" description="Proton donor" evidence="2">
    <location>
        <position position="51"/>
    </location>
</feature>
<evidence type="ECO:0000256" key="4">
    <source>
        <dbReference type="PIRSR" id="PIRSR000097-3"/>
    </source>
</evidence>
<dbReference type="STRING" id="13706.A0A1X2H2E1"/>
<evidence type="ECO:0000256" key="2">
    <source>
        <dbReference type="PIRSR" id="PIRSR000097-1"/>
    </source>
</evidence>
<dbReference type="PANTHER" id="PTHR11732">
    <property type="entry name" value="ALDO/KETO REDUCTASE"/>
    <property type="match status" value="1"/>
</dbReference>
<dbReference type="InterPro" id="IPR036812">
    <property type="entry name" value="NAD(P)_OxRdtase_dom_sf"/>
</dbReference>
<proteinExistence type="predicted"/>
<accession>A0A1X2H2E1</accession>
<evidence type="ECO:0000259" key="5">
    <source>
        <dbReference type="Pfam" id="PF00248"/>
    </source>
</evidence>
<dbReference type="InParanoid" id="A0A1X2H2E1"/>
<dbReference type="PROSITE" id="PS00062">
    <property type="entry name" value="ALDOKETO_REDUCTASE_2"/>
    <property type="match status" value="1"/>
</dbReference>
<evidence type="ECO:0000256" key="1">
    <source>
        <dbReference type="ARBA" id="ARBA00023002"/>
    </source>
</evidence>
<dbReference type="PROSITE" id="PS00798">
    <property type="entry name" value="ALDOKETO_REDUCTASE_1"/>
    <property type="match status" value="1"/>
</dbReference>
<dbReference type="CDD" id="cd19071">
    <property type="entry name" value="AKR_AKR1-5-like"/>
    <property type="match status" value="1"/>
</dbReference>
<keyword evidence="7" id="KW-1185">Reference proteome</keyword>
<evidence type="ECO:0000256" key="3">
    <source>
        <dbReference type="PIRSR" id="PIRSR000097-2"/>
    </source>
</evidence>
<keyword evidence="1" id="KW-0560">Oxidoreductase</keyword>
<evidence type="ECO:0000313" key="6">
    <source>
        <dbReference type="EMBL" id="ORY91201.1"/>
    </source>
</evidence>
<dbReference type="Gene3D" id="3.20.20.100">
    <property type="entry name" value="NADP-dependent oxidoreductase domain"/>
    <property type="match status" value="1"/>
</dbReference>
<dbReference type="InterPro" id="IPR018170">
    <property type="entry name" value="Aldo/ket_reductase_CS"/>
</dbReference>
<dbReference type="Proteomes" id="UP000242180">
    <property type="component" value="Unassembled WGS sequence"/>
</dbReference>
<organism evidence="6 7">
    <name type="scientific">Syncephalastrum racemosum</name>
    <name type="common">Filamentous fungus</name>
    <dbReference type="NCBI Taxonomy" id="13706"/>
    <lineage>
        <taxon>Eukaryota</taxon>
        <taxon>Fungi</taxon>
        <taxon>Fungi incertae sedis</taxon>
        <taxon>Mucoromycota</taxon>
        <taxon>Mucoromycotina</taxon>
        <taxon>Mucoromycetes</taxon>
        <taxon>Mucorales</taxon>
        <taxon>Syncephalastraceae</taxon>
        <taxon>Syncephalastrum</taxon>
    </lineage>
</organism>
<dbReference type="InterPro" id="IPR023210">
    <property type="entry name" value="NADP_OxRdtase_dom"/>
</dbReference>
<dbReference type="EMBL" id="MCGN01000011">
    <property type="protein sequence ID" value="ORY91201.1"/>
    <property type="molecule type" value="Genomic_DNA"/>
</dbReference>
<feature type="binding site" evidence="3">
    <location>
        <position position="109"/>
    </location>
    <ligand>
        <name>substrate</name>
    </ligand>
</feature>
<dbReference type="PIRSF" id="PIRSF000097">
    <property type="entry name" value="AKR"/>
    <property type="match status" value="1"/>
</dbReference>
<dbReference type="Pfam" id="PF00248">
    <property type="entry name" value="Aldo_ket_red"/>
    <property type="match status" value="1"/>
</dbReference>
<name>A0A1X2H2E1_SYNRA</name>
<feature type="site" description="Lowers pKa of active site Tyr" evidence="4">
    <location>
        <position position="76"/>
    </location>
</feature>
<protein>
    <submittedName>
        <fullName evidence="6">NADP-dependent oxidoreductase domain-containing protein</fullName>
    </submittedName>
</protein>
<comment type="caution">
    <text evidence="6">The sequence shown here is derived from an EMBL/GenBank/DDBJ whole genome shotgun (WGS) entry which is preliminary data.</text>
</comment>
<dbReference type="OMA" id="GPANDIF"/>
<gene>
    <name evidence="6" type="ORF">BCR43DRAFT_498694</name>
</gene>
<evidence type="ECO:0000313" key="7">
    <source>
        <dbReference type="Proteomes" id="UP000242180"/>
    </source>
</evidence>
<dbReference type="SUPFAM" id="SSF51430">
    <property type="entry name" value="NAD(P)-linked oxidoreductase"/>
    <property type="match status" value="1"/>
</dbReference>
<feature type="domain" description="NADP-dependent oxidoreductase" evidence="5">
    <location>
        <begin position="16"/>
        <end position="285"/>
    </location>
</feature>
<sequence>MVANIKLNNGQDMPVIGFGTFGGSDGPKEVYEASKVALELGYRHFDTAYVYETEEALGKALRESSVPRNELFITTKLFQTFHRPEHVKPAFERSLELLKLDYVDLYLMHWPFAWEFHGYEFKDLKGGIDEKGHYQTIDVPFIDTYRAMEQLVKDGRTRAIGVSNFTIPMLEELLSKCEIPPAVNQVELHPSLPQEDLVQYCKSKGIVLTAYSPLGNPGRRGQHSMIEHPVTLEAAKKYNKTPSQIFLNWGLSRGYTVIPKSKTPSRIAENFEQFEMEKADVEAITRAGLENPRRTVDPAVIYGPANDIFGTFA</sequence>
<dbReference type="PRINTS" id="PR00069">
    <property type="entry name" value="ALDKETRDTASE"/>
</dbReference>
<dbReference type="GO" id="GO:0016616">
    <property type="term" value="F:oxidoreductase activity, acting on the CH-OH group of donors, NAD or NADP as acceptor"/>
    <property type="evidence" value="ECO:0007669"/>
    <property type="project" value="UniProtKB-ARBA"/>
</dbReference>
<dbReference type="OrthoDB" id="416253at2759"/>
<dbReference type="InterPro" id="IPR020471">
    <property type="entry name" value="AKR"/>
</dbReference>
<reference evidence="6 7" key="1">
    <citation type="submission" date="2016-07" db="EMBL/GenBank/DDBJ databases">
        <title>Pervasive Adenine N6-methylation of Active Genes in Fungi.</title>
        <authorList>
            <consortium name="DOE Joint Genome Institute"/>
            <person name="Mondo S.J."/>
            <person name="Dannebaum R.O."/>
            <person name="Kuo R.C."/>
            <person name="Labutti K."/>
            <person name="Haridas S."/>
            <person name="Kuo A."/>
            <person name="Salamov A."/>
            <person name="Ahrendt S.R."/>
            <person name="Lipzen A."/>
            <person name="Sullivan W."/>
            <person name="Andreopoulos W.B."/>
            <person name="Clum A."/>
            <person name="Lindquist E."/>
            <person name="Daum C."/>
            <person name="Ramamoorthy G.K."/>
            <person name="Gryganskyi A."/>
            <person name="Culley D."/>
            <person name="Magnuson J.K."/>
            <person name="James T.Y."/>
            <person name="O'Malley M.A."/>
            <person name="Stajich J.E."/>
            <person name="Spatafora J.W."/>
            <person name="Visel A."/>
            <person name="Grigoriev I.V."/>
        </authorList>
    </citation>
    <scope>NUCLEOTIDE SEQUENCE [LARGE SCALE GENOMIC DNA]</scope>
    <source>
        <strain evidence="6 7">NRRL 2496</strain>
    </source>
</reference>
<dbReference type="AlphaFoldDB" id="A0A1X2H2E1"/>